<organism evidence="6 7">
    <name type="scientific">Labedaea rhizosphaerae</name>
    <dbReference type="NCBI Taxonomy" id="598644"/>
    <lineage>
        <taxon>Bacteria</taxon>
        <taxon>Bacillati</taxon>
        <taxon>Actinomycetota</taxon>
        <taxon>Actinomycetes</taxon>
        <taxon>Pseudonocardiales</taxon>
        <taxon>Pseudonocardiaceae</taxon>
        <taxon>Labedaea</taxon>
    </lineage>
</organism>
<dbReference type="PANTHER" id="PTHR24421:SF63">
    <property type="entry name" value="SENSOR HISTIDINE KINASE DESK"/>
    <property type="match status" value="1"/>
</dbReference>
<dbReference type="GO" id="GO:0046983">
    <property type="term" value="F:protein dimerization activity"/>
    <property type="evidence" value="ECO:0007669"/>
    <property type="project" value="InterPro"/>
</dbReference>
<dbReference type="Gene3D" id="1.20.5.1930">
    <property type="match status" value="1"/>
</dbReference>
<dbReference type="RefSeq" id="WP_133851558.1">
    <property type="nucleotide sequence ID" value="NZ_SNXZ01000004.1"/>
</dbReference>
<dbReference type="InterPro" id="IPR050482">
    <property type="entry name" value="Sensor_HK_TwoCompSys"/>
</dbReference>
<feature type="transmembrane region" description="Helical" evidence="4">
    <location>
        <begin position="12"/>
        <end position="30"/>
    </location>
</feature>
<dbReference type="InterPro" id="IPR011712">
    <property type="entry name" value="Sig_transdc_His_kin_sub3_dim/P"/>
</dbReference>
<dbReference type="Proteomes" id="UP000295444">
    <property type="component" value="Unassembled WGS sequence"/>
</dbReference>
<feature type="transmembrane region" description="Helical" evidence="4">
    <location>
        <begin position="67"/>
        <end position="100"/>
    </location>
</feature>
<dbReference type="OrthoDB" id="5241784at2"/>
<feature type="transmembrane region" description="Helical" evidence="4">
    <location>
        <begin position="132"/>
        <end position="152"/>
    </location>
</feature>
<name>A0A4R6S8R8_LABRH</name>
<evidence type="ECO:0000259" key="5">
    <source>
        <dbReference type="Pfam" id="PF07730"/>
    </source>
</evidence>
<dbReference type="CDD" id="cd16917">
    <property type="entry name" value="HATPase_UhpB-NarQ-NarX-like"/>
    <property type="match status" value="1"/>
</dbReference>
<keyword evidence="7" id="KW-1185">Reference proteome</keyword>
<dbReference type="Pfam" id="PF07730">
    <property type="entry name" value="HisKA_3"/>
    <property type="match status" value="1"/>
</dbReference>
<keyword evidence="4" id="KW-0472">Membrane</keyword>
<evidence type="ECO:0000256" key="2">
    <source>
        <dbReference type="ARBA" id="ARBA00022777"/>
    </source>
</evidence>
<dbReference type="GO" id="GO:0016020">
    <property type="term" value="C:membrane"/>
    <property type="evidence" value="ECO:0007669"/>
    <property type="project" value="InterPro"/>
</dbReference>
<gene>
    <name evidence="6" type="ORF">EV186_104153</name>
</gene>
<reference evidence="6 7" key="1">
    <citation type="submission" date="2019-03" db="EMBL/GenBank/DDBJ databases">
        <title>Genomic Encyclopedia of Type Strains, Phase IV (KMG-IV): sequencing the most valuable type-strain genomes for metagenomic binning, comparative biology and taxonomic classification.</title>
        <authorList>
            <person name="Goeker M."/>
        </authorList>
    </citation>
    <scope>NUCLEOTIDE SEQUENCE [LARGE SCALE GENOMIC DNA]</scope>
    <source>
        <strain evidence="6 7">DSM 45361</strain>
    </source>
</reference>
<keyword evidence="2 6" id="KW-0418">Kinase</keyword>
<keyword evidence="4" id="KW-1133">Transmembrane helix</keyword>
<sequence length="354" mass="37480">MQDDPQRWVYGWRRFVLDAGLLVYPAIVGVNAVQDGRALPGLLLVGAFCVVYGLAVVMAVRLNPVGFWPAVGVLLALFVVALPVVHGNAIYLLTVVLAVTAPALDEWAPIAVAAGALVGILAPLLWGEDPAWAQTVALIFTVLVVYVFAEAIRANRALVEARAEVARLASDAERNRIARDLHDLLGHSLTAITIKSDLARHIAEKESSQALGEISDVERLARQALTDVRAAVSGYREVTLAGELARGRELLRASGVTADLPTAVDVVDAGRQELFGWAVREGLTNVARHARATRCTVTITPSEVEIRDDGIGGIGGVGSDGNGLAGLRERVTAAGGTVEAGPAEPRGWRLRVVL</sequence>
<evidence type="ECO:0000313" key="6">
    <source>
        <dbReference type="EMBL" id="TDP96171.1"/>
    </source>
</evidence>
<dbReference type="InterPro" id="IPR036890">
    <property type="entry name" value="HATPase_C_sf"/>
</dbReference>
<protein>
    <submittedName>
        <fullName evidence="6">Two-component system sensor histidine kinase DesK</fullName>
    </submittedName>
</protein>
<feature type="domain" description="Signal transduction histidine kinase subgroup 3 dimerisation and phosphoacceptor" evidence="5">
    <location>
        <begin position="173"/>
        <end position="239"/>
    </location>
</feature>
<keyword evidence="4" id="KW-0812">Transmembrane</keyword>
<feature type="transmembrane region" description="Helical" evidence="4">
    <location>
        <begin position="42"/>
        <end position="61"/>
    </location>
</feature>
<dbReference type="SUPFAM" id="SSF55874">
    <property type="entry name" value="ATPase domain of HSP90 chaperone/DNA topoisomerase II/histidine kinase"/>
    <property type="match status" value="1"/>
</dbReference>
<dbReference type="Gene3D" id="3.30.565.10">
    <property type="entry name" value="Histidine kinase-like ATPase, C-terminal domain"/>
    <property type="match status" value="1"/>
</dbReference>
<proteinExistence type="predicted"/>
<keyword evidence="1" id="KW-0808">Transferase</keyword>
<evidence type="ECO:0000256" key="3">
    <source>
        <dbReference type="ARBA" id="ARBA00023012"/>
    </source>
</evidence>
<keyword evidence="3" id="KW-0902">Two-component regulatory system</keyword>
<evidence type="ECO:0000256" key="4">
    <source>
        <dbReference type="SAM" id="Phobius"/>
    </source>
</evidence>
<dbReference type="EMBL" id="SNXZ01000004">
    <property type="protein sequence ID" value="TDP96171.1"/>
    <property type="molecule type" value="Genomic_DNA"/>
</dbReference>
<accession>A0A4R6S8R8</accession>
<evidence type="ECO:0000256" key="1">
    <source>
        <dbReference type="ARBA" id="ARBA00022679"/>
    </source>
</evidence>
<evidence type="ECO:0000313" key="7">
    <source>
        <dbReference type="Proteomes" id="UP000295444"/>
    </source>
</evidence>
<dbReference type="PANTHER" id="PTHR24421">
    <property type="entry name" value="NITRATE/NITRITE SENSOR PROTEIN NARX-RELATED"/>
    <property type="match status" value="1"/>
</dbReference>
<comment type="caution">
    <text evidence="6">The sequence shown here is derived from an EMBL/GenBank/DDBJ whole genome shotgun (WGS) entry which is preliminary data.</text>
</comment>
<feature type="transmembrane region" description="Helical" evidence="4">
    <location>
        <begin position="107"/>
        <end position="126"/>
    </location>
</feature>
<dbReference type="GO" id="GO:0000155">
    <property type="term" value="F:phosphorelay sensor kinase activity"/>
    <property type="evidence" value="ECO:0007669"/>
    <property type="project" value="InterPro"/>
</dbReference>
<dbReference type="AlphaFoldDB" id="A0A4R6S8R8"/>